<accession>A0AAV2MXB5</accession>
<organism evidence="1 2">
    <name type="scientific">Lasius platythorax</name>
    <dbReference type="NCBI Taxonomy" id="488582"/>
    <lineage>
        <taxon>Eukaryota</taxon>
        <taxon>Metazoa</taxon>
        <taxon>Ecdysozoa</taxon>
        <taxon>Arthropoda</taxon>
        <taxon>Hexapoda</taxon>
        <taxon>Insecta</taxon>
        <taxon>Pterygota</taxon>
        <taxon>Neoptera</taxon>
        <taxon>Endopterygota</taxon>
        <taxon>Hymenoptera</taxon>
        <taxon>Apocrita</taxon>
        <taxon>Aculeata</taxon>
        <taxon>Formicoidea</taxon>
        <taxon>Formicidae</taxon>
        <taxon>Formicinae</taxon>
        <taxon>Lasius</taxon>
        <taxon>Lasius</taxon>
    </lineage>
</organism>
<evidence type="ECO:0000313" key="1">
    <source>
        <dbReference type="EMBL" id="CAL1671709.1"/>
    </source>
</evidence>
<name>A0AAV2MXB5_9HYME</name>
<reference evidence="1" key="1">
    <citation type="submission" date="2024-04" db="EMBL/GenBank/DDBJ databases">
        <authorList>
            <consortium name="Molecular Ecology Group"/>
        </authorList>
    </citation>
    <scope>NUCLEOTIDE SEQUENCE</scope>
</reference>
<keyword evidence="2" id="KW-1185">Reference proteome</keyword>
<sequence>MMQIEDKEGRVRPYIAARDILRSLETTESGQENKGPEIKGAKAARIIKAAPGPCVTRERHTWPYHILMCRRVSCGPSVRHGLADYCKERRPICRCVL</sequence>
<protein>
    <submittedName>
        <fullName evidence="1">Uncharacterized protein</fullName>
    </submittedName>
</protein>
<gene>
    <name evidence="1" type="ORF">LPLAT_LOCUS5138</name>
</gene>
<proteinExistence type="predicted"/>
<dbReference type="AlphaFoldDB" id="A0AAV2MXB5"/>
<dbReference type="EMBL" id="CAXIPU020000424">
    <property type="protein sequence ID" value="CAL1671709.1"/>
    <property type="molecule type" value="Genomic_DNA"/>
</dbReference>
<dbReference type="Proteomes" id="UP001497644">
    <property type="component" value="Unassembled WGS sequence"/>
</dbReference>
<evidence type="ECO:0000313" key="2">
    <source>
        <dbReference type="Proteomes" id="UP001497644"/>
    </source>
</evidence>
<comment type="caution">
    <text evidence="1">The sequence shown here is derived from an EMBL/GenBank/DDBJ whole genome shotgun (WGS) entry which is preliminary data.</text>
</comment>